<keyword evidence="3" id="KW-1185">Reference proteome</keyword>
<dbReference type="InterPro" id="IPR016032">
    <property type="entry name" value="Sig_transdc_resp-reg_C-effctor"/>
</dbReference>
<feature type="domain" description="HTH luxR-type" evidence="1">
    <location>
        <begin position="313"/>
        <end position="370"/>
    </location>
</feature>
<organism evidence="2 3">
    <name type="scientific">Methylobacterium isbiliense</name>
    <dbReference type="NCBI Taxonomy" id="315478"/>
    <lineage>
        <taxon>Bacteria</taxon>
        <taxon>Pseudomonadati</taxon>
        <taxon>Pseudomonadota</taxon>
        <taxon>Alphaproteobacteria</taxon>
        <taxon>Hyphomicrobiales</taxon>
        <taxon>Methylobacteriaceae</taxon>
        <taxon>Methylobacterium</taxon>
    </lineage>
</organism>
<name>A0ABQ4SHL3_9HYPH</name>
<reference evidence="2" key="1">
    <citation type="journal article" date="2021" name="Front. Microbiol.">
        <title>Comprehensive Comparative Genomics and Phenotyping of Methylobacterium Species.</title>
        <authorList>
            <person name="Alessa O."/>
            <person name="Ogura Y."/>
            <person name="Fujitani Y."/>
            <person name="Takami H."/>
            <person name="Hayashi T."/>
            <person name="Sahin N."/>
            <person name="Tani A."/>
        </authorList>
    </citation>
    <scope>NUCLEOTIDE SEQUENCE</scope>
    <source>
        <strain evidence="2">DSM 17168</strain>
    </source>
</reference>
<dbReference type="Pfam" id="PF08448">
    <property type="entry name" value="PAS_4"/>
    <property type="match status" value="1"/>
</dbReference>
<proteinExistence type="predicted"/>
<dbReference type="EMBL" id="BPQQ01000058">
    <property type="protein sequence ID" value="GJE02654.1"/>
    <property type="molecule type" value="Genomic_DNA"/>
</dbReference>
<dbReference type="RefSeq" id="WP_238239454.1">
    <property type="nucleotide sequence ID" value="NZ_BPQQ01000058.1"/>
</dbReference>
<dbReference type="SUPFAM" id="SSF46894">
    <property type="entry name" value="C-terminal effector domain of the bipartite response regulators"/>
    <property type="match status" value="1"/>
</dbReference>
<accession>A0ABQ4SHL3</accession>
<evidence type="ECO:0000313" key="2">
    <source>
        <dbReference type="EMBL" id="GJE02654.1"/>
    </source>
</evidence>
<evidence type="ECO:0000259" key="1">
    <source>
        <dbReference type="SMART" id="SM00421"/>
    </source>
</evidence>
<reference evidence="2" key="2">
    <citation type="submission" date="2021-08" db="EMBL/GenBank/DDBJ databases">
        <authorList>
            <person name="Tani A."/>
            <person name="Ola A."/>
            <person name="Ogura Y."/>
            <person name="Katsura K."/>
            <person name="Hayashi T."/>
        </authorList>
    </citation>
    <scope>NUCLEOTIDE SEQUENCE</scope>
    <source>
        <strain evidence="2">DSM 17168</strain>
    </source>
</reference>
<dbReference type="Proteomes" id="UP001055153">
    <property type="component" value="Unassembled WGS sequence"/>
</dbReference>
<dbReference type="InterPro" id="IPR013656">
    <property type="entry name" value="PAS_4"/>
</dbReference>
<protein>
    <recommendedName>
        <fullName evidence="1">HTH luxR-type domain-containing protein</fullName>
    </recommendedName>
</protein>
<dbReference type="SMART" id="SM00421">
    <property type="entry name" value="HTH_LUXR"/>
    <property type="match status" value="1"/>
</dbReference>
<dbReference type="InterPro" id="IPR000792">
    <property type="entry name" value="Tscrpt_reg_LuxR_C"/>
</dbReference>
<dbReference type="InterPro" id="IPR036388">
    <property type="entry name" value="WH-like_DNA-bd_sf"/>
</dbReference>
<sequence length="380" mass="40351">MALDDGLHDLILRIHRTAAEGGSFAPVAQAAAERLGAYGVTTVLHRTDRPEILASAMAGYRDLPFDGILQDYAAHFHAHNPQALFERARPDALYYLDGEDPRFSPEAYPEFSRWEADRIGIRHHATGYCRPVPALTYAFAFSGSAATGPLSGERLALFHVLMAHLREAVATAHRLGTLGRPTPPDRTLETLLAGLPTAAATLDATGRVVFANAALSALAQERDGLLLAGETIRAMKPAENDRLRALCAAAADLWRGPDRGGVLAVSRPSGQRPYAVRVSPLPPLPGRGAAAVLVTATDLAKPPRLRPDRLATLLGLTPAEARVAAGLFAAGRLETVAEGCGVTMATLRTQLKHIYAKTATAGQAELVALLARLPQDPFGS</sequence>
<gene>
    <name evidence="2" type="ORF">GMJLKIPL_4603</name>
</gene>
<comment type="caution">
    <text evidence="2">The sequence shown here is derived from an EMBL/GenBank/DDBJ whole genome shotgun (WGS) entry which is preliminary data.</text>
</comment>
<dbReference type="Gene3D" id="1.10.10.10">
    <property type="entry name" value="Winged helix-like DNA-binding domain superfamily/Winged helix DNA-binding domain"/>
    <property type="match status" value="1"/>
</dbReference>
<evidence type="ECO:0000313" key="3">
    <source>
        <dbReference type="Proteomes" id="UP001055153"/>
    </source>
</evidence>